<proteinExistence type="inferred from homology"/>
<dbReference type="PANTHER" id="PTHR12151:SF25">
    <property type="entry name" value="LINALOOL DEHYDRATASE_ISOMERASE DOMAIN-CONTAINING PROTEIN"/>
    <property type="match status" value="1"/>
</dbReference>
<name>A0ABY7AK72_9ALTE</name>
<evidence type="ECO:0000259" key="3">
    <source>
        <dbReference type="PROSITE" id="PS51352"/>
    </source>
</evidence>
<organism evidence="4 5">
    <name type="scientific">Catenovulum adriaticum</name>
    <dbReference type="NCBI Taxonomy" id="2984846"/>
    <lineage>
        <taxon>Bacteria</taxon>
        <taxon>Pseudomonadati</taxon>
        <taxon>Pseudomonadota</taxon>
        <taxon>Gammaproteobacteria</taxon>
        <taxon>Alteromonadales</taxon>
        <taxon>Alteromonadaceae</taxon>
        <taxon>Catenovulum</taxon>
    </lineage>
</organism>
<dbReference type="EMBL" id="CP109965">
    <property type="protein sequence ID" value="WAJ69943.1"/>
    <property type="molecule type" value="Genomic_DNA"/>
</dbReference>
<dbReference type="PANTHER" id="PTHR12151">
    <property type="entry name" value="ELECTRON TRANSPORT PROTIN SCO1/SENC FAMILY MEMBER"/>
    <property type="match status" value="1"/>
</dbReference>
<dbReference type="InterPro" id="IPR036249">
    <property type="entry name" value="Thioredoxin-like_sf"/>
</dbReference>
<dbReference type="Pfam" id="PF02630">
    <property type="entry name" value="SCO1-SenC"/>
    <property type="match status" value="1"/>
</dbReference>
<keyword evidence="5" id="KW-1185">Reference proteome</keyword>
<dbReference type="InterPro" id="IPR013766">
    <property type="entry name" value="Thioredoxin_domain"/>
</dbReference>
<evidence type="ECO:0000313" key="4">
    <source>
        <dbReference type="EMBL" id="WAJ69943.1"/>
    </source>
</evidence>
<evidence type="ECO:0000313" key="5">
    <source>
        <dbReference type="Proteomes" id="UP001163726"/>
    </source>
</evidence>
<feature type="domain" description="Thioredoxin" evidence="3">
    <location>
        <begin position="39"/>
        <end position="206"/>
    </location>
</feature>
<comment type="similarity">
    <text evidence="1">Belongs to the SCO1/2 family.</text>
</comment>
<reference evidence="4" key="1">
    <citation type="submission" date="2022-10" db="EMBL/GenBank/DDBJ databases">
        <title>Catenovulum adriacola sp. nov. isolated in the Harbour of Susak.</title>
        <authorList>
            <person name="Schoch T."/>
            <person name="Reich S.J."/>
            <person name="Stoeferle S."/>
            <person name="Flaiz M."/>
            <person name="Kazda M."/>
            <person name="Riedel C.U."/>
            <person name="Duerre P."/>
        </authorList>
    </citation>
    <scope>NUCLEOTIDE SEQUENCE</scope>
    <source>
        <strain evidence="4">TS8</strain>
    </source>
</reference>
<dbReference type="Proteomes" id="UP001163726">
    <property type="component" value="Chromosome"/>
</dbReference>
<dbReference type="PROSITE" id="PS51257">
    <property type="entry name" value="PROKAR_LIPOPROTEIN"/>
    <property type="match status" value="1"/>
</dbReference>
<dbReference type="SUPFAM" id="SSF52833">
    <property type="entry name" value="Thioredoxin-like"/>
    <property type="match status" value="1"/>
</dbReference>
<protein>
    <submittedName>
        <fullName evidence="4">SCO family protein</fullName>
    </submittedName>
</protein>
<evidence type="ECO:0000256" key="1">
    <source>
        <dbReference type="ARBA" id="ARBA00010996"/>
    </source>
</evidence>
<evidence type="ECO:0000256" key="2">
    <source>
        <dbReference type="ARBA" id="ARBA00023008"/>
    </source>
</evidence>
<gene>
    <name evidence="4" type="ORF">OLW01_12445</name>
</gene>
<dbReference type="Gene3D" id="3.40.30.10">
    <property type="entry name" value="Glutaredoxin"/>
    <property type="match status" value="1"/>
</dbReference>
<accession>A0ABY7AK72</accession>
<dbReference type="RefSeq" id="WP_268074242.1">
    <property type="nucleotide sequence ID" value="NZ_CP109965.1"/>
</dbReference>
<dbReference type="CDD" id="cd02968">
    <property type="entry name" value="SCO"/>
    <property type="match status" value="1"/>
</dbReference>
<dbReference type="InterPro" id="IPR003782">
    <property type="entry name" value="SCO1/SenC"/>
</dbReference>
<keyword evidence="2" id="KW-0186">Copper</keyword>
<sequence length="207" mass="23461">MKFILINFIQWVFILAAITACSDQKSTNELRQFDNVQIFQPSRKISEFELSTSNRDGLNLSGLKNHWSIVFLGYTYCPDICPTTLTDLAHIYPQLTKQVNNAQVVFISADPKRDTKQQLSQYIRFFNADFIAATGPHQHLLPFTRELGLIYSLTGEGEDYLVNHSAALVVVNPKGELVARIKPDFSTTPAKVNYQTLIDVIAYLSER</sequence>
<dbReference type="PROSITE" id="PS51352">
    <property type="entry name" value="THIOREDOXIN_2"/>
    <property type="match status" value="1"/>
</dbReference>